<dbReference type="InterPro" id="IPR022698">
    <property type="entry name" value="OrsD"/>
</dbReference>
<proteinExistence type="predicted"/>
<dbReference type="EMBL" id="KN831788">
    <property type="protein sequence ID" value="KIM38957.1"/>
    <property type="molecule type" value="Genomic_DNA"/>
</dbReference>
<sequence>MLYEDDIIHKASLIIIELSYLETLPNIQLLVCTKCEYALFPHSAVIHSSTHGIILSKKDKPSLQSIIDNRNFAKKSEDVPSPTYPCAPIDGLKQSNGFACILCTYCCVTEKTMSTHISINHKGSNAKDKSKSIIDQALFGQHPKYFAVVPSLVGSKKNNLFAIYLQQYAPYIDSLQLHNPPLDANEVPPLLKIMQWHEHLKPYTGDRMKVQQLMELTSLPTSSRGESWMGEPLRLTIEGYIKDASHKGNNSPLGIKCLLMECPRVTQTGEHWRILPDNSIGAYSRLLHQWTHAIMVTIEGHVSGYQFPLTDQDMIHASDLKDALQANPDQLHIDLFHIFIKPLLYPKDHSTIPGPYTKWNEVFECFYALSCLREDGNFQPAGLVTQMFAKMKYFIRGTVLYEGLKVSTGDHYAAVECEALINFRPGATSPMNGTIDYQRFASSIAMNTSSPPATRVSSCGMFITYKDKTLDVSKWRSGLRKRADEVTKEIDDLCLHQTFDLHIPDDIFDDWGNDIRGYSWTKNNNLPAYKRCLLAAMLETPKLKLGRLNYAGEFKFDIASLWEFIHKCDSINEKLALLCFFTAGQTPRVSEFIEHKYANSTKPRTIFMDRDGIWFVIRRGKIENIIEKETFLPIKCYPELSRMIQIYLLLIRPVEAEFVKILQDDMHYHVYKEYLWTKGCKRVTPEQMRLSILKFNTNYCDVAAGTQEYRQICVQMGRTFLGSEFEINEHDIDALATQAGHTIAMSRLRYALEFGKLPSMSSDLLLRFGRVSEAWWEHAGFKPNCAPILPLHVRQKLRDTAPLVLHSGEKDLVHSPIIDTQTIIVTVTSAVIAEVQKMQTNLDTQIRKAVAEAL</sequence>
<evidence type="ECO:0000313" key="2">
    <source>
        <dbReference type="EMBL" id="KIM38957.1"/>
    </source>
</evidence>
<gene>
    <name evidence="2" type="ORF">M413DRAFT_75527</name>
</gene>
<feature type="non-terminal residue" evidence="2">
    <location>
        <position position="854"/>
    </location>
</feature>
<evidence type="ECO:0000313" key="3">
    <source>
        <dbReference type="Proteomes" id="UP000053424"/>
    </source>
</evidence>
<dbReference type="HOGENOM" id="CLU_330558_0_0_1"/>
<dbReference type="InterPro" id="IPR013087">
    <property type="entry name" value="Znf_C2H2_type"/>
</dbReference>
<keyword evidence="3" id="KW-1185">Reference proteome</keyword>
<name>A0A0C2YD36_HEBCY</name>
<organism evidence="2 3">
    <name type="scientific">Hebeloma cylindrosporum</name>
    <dbReference type="NCBI Taxonomy" id="76867"/>
    <lineage>
        <taxon>Eukaryota</taxon>
        <taxon>Fungi</taxon>
        <taxon>Dikarya</taxon>
        <taxon>Basidiomycota</taxon>
        <taxon>Agaricomycotina</taxon>
        <taxon>Agaricomycetes</taxon>
        <taxon>Agaricomycetidae</taxon>
        <taxon>Agaricales</taxon>
        <taxon>Agaricineae</taxon>
        <taxon>Hymenogastraceae</taxon>
        <taxon>Hebeloma</taxon>
    </lineage>
</organism>
<reference evidence="2 3" key="1">
    <citation type="submission" date="2014-04" db="EMBL/GenBank/DDBJ databases">
        <authorList>
            <consortium name="DOE Joint Genome Institute"/>
            <person name="Kuo A."/>
            <person name="Gay G."/>
            <person name="Dore J."/>
            <person name="Kohler A."/>
            <person name="Nagy L.G."/>
            <person name="Floudas D."/>
            <person name="Copeland A."/>
            <person name="Barry K.W."/>
            <person name="Cichocki N."/>
            <person name="Veneault-Fourrey C."/>
            <person name="LaButti K."/>
            <person name="Lindquist E.A."/>
            <person name="Lipzen A."/>
            <person name="Lundell T."/>
            <person name="Morin E."/>
            <person name="Murat C."/>
            <person name="Sun H."/>
            <person name="Tunlid A."/>
            <person name="Henrissat B."/>
            <person name="Grigoriev I.V."/>
            <person name="Hibbett D.S."/>
            <person name="Martin F."/>
            <person name="Nordberg H.P."/>
            <person name="Cantor M.N."/>
            <person name="Hua S.X."/>
        </authorList>
    </citation>
    <scope>NUCLEOTIDE SEQUENCE [LARGE SCALE GENOMIC DNA]</scope>
    <source>
        <strain evidence="3">h7</strain>
    </source>
</reference>
<feature type="domain" description="C2H2-type" evidence="1">
    <location>
        <begin position="100"/>
        <end position="121"/>
    </location>
</feature>
<dbReference type="Proteomes" id="UP000053424">
    <property type="component" value="Unassembled WGS sequence"/>
</dbReference>
<protein>
    <recommendedName>
        <fullName evidence="1">C2H2-type domain-containing protein</fullName>
    </recommendedName>
</protein>
<reference evidence="3" key="2">
    <citation type="submission" date="2015-01" db="EMBL/GenBank/DDBJ databases">
        <title>Evolutionary Origins and Diversification of the Mycorrhizal Mutualists.</title>
        <authorList>
            <consortium name="DOE Joint Genome Institute"/>
            <consortium name="Mycorrhizal Genomics Consortium"/>
            <person name="Kohler A."/>
            <person name="Kuo A."/>
            <person name="Nagy L.G."/>
            <person name="Floudas D."/>
            <person name="Copeland A."/>
            <person name="Barry K.W."/>
            <person name="Cichocki N."/>
            <person name="Veneault-Fourrey C."/>
            <person name="LaButti K."/>
            <person name="Lindquist E.A."/>
            <person name="Lipzen A."/>
            <person name="Lundell T."/>
            <person name="Morin E."/>
            <person name="Murat C."/>
            <person name="Riley R."/>
            <person name="Ohm R."/>
            <person name="Sun H."/>
            <person name="Tunlid A."/>
            <person name="Henrissat B."/>
            <person name="Grigoriev I.V."/>
            <person name="Hibbett D.S."/>
            <person name="Martin F."/>
        </authorList>
    </citation>
    <scope>NUCLEOTIDE SEQUENCE [LARGE SCALE GENOMIC DNA]</scope>
    <source>
        <strain evidence="3">h7</strain>
    </source>
</reference>
<dbReference type="AlphaFoldDB" id="A0A0C2YD36"/>
<dbReference type="OrthoDB" id="2799352at2759"/>
<dbReference type="Pfam" id="PF12013">
    <property type="entry name" value="OrsD"/>
    <property type="match status" value="1"/>
</dbReference>
<evidence type="ECO:0000259" key="1">
    <source>
        <dbReference type="PROSITE" id="PS00028"/>
    </source>
</evidence>
<accession>A0A0C2YD36</accession>
<dbReference type="STRING" id="686832.A0A0C2YD36"/>
<dbReference type="PROSITE" id="PS00028">
    <property type="entry name" value="ZINC_FINGER_C2H2_1"/>
    <property type="match status" value="1"/>
</dbReference>